<evidence type="ECO:0000313" key="3">
    <source>
        <dbReference type="Proteomes" id="UP000323856"/>
    </source>
</evidence>
<protein>
    <recommendedName>
        <fullName evidence="4">DNA modification methylase</fullName>
    </recommendedName>
</protein>
<keyword evidence="1" id="KW-0732">Signal</keyword>
<dbReference type="AlphaFoldDB" id="A0A5B0E7B8"/>
<dbReference type="OrthoDB" id="3267550at2"/>
<evidence type="ECO:0008006" key="4">
    <source>
        <dbReference type="Google" id="ProtNLM"/>
    </source>
</evidence>
<evidence type="ECO:0000256" key="1">
    <source>
        <dbReference type="SAM" id="SignalP"/>
    </source>
</evidence>
<comment type="caution">
    <text evidence="2">The sequence shown here is derived from an EMBL/GenBank/DDBJ whole genome shotgun (WGS) entry which is preliminary data.</text>
</comment>
<sequence>MMTAQKNRGRRVVAAAALAMLTLGVTSCGAINEQATTYQYAASDGIVLNVGDLDVRNLMLVTKSATDEARVLGSLVNNTDKDESFELKLDTDSVTVKVPAKSVVEFEEDENKTLLSSTGVAPGAHVPATLTVGVNSASPSIPVIDGTLEEYREYVPGGFEPSDLAHLTPSPKPAGH</sequence>
<dbReference type="Proteomes" id="UP000323856">
    <property type="component" value="Unassembled WGS sequence"/>
</dbReference>
<reference evidence="2 3" key="1">
    <citation type="submission" date="2019-07" db="EMBL/GenBank/DDBJ databases">
        <title>Analysis of the biochemical properties, biological activity and biotechnological potential of siderophores and biosurfactants produced by Antarctic psychrotolerant bacteria.</title>
        <authorList>
            <person name="Styczynski M."/>
            <person name="Krucon T."/>
            <person name="Decewicz P."/>
            <person name="Dziewit L."/>
        </authorList>
    </citation>
    <scope>NUCLEOTIDE SEQUENCE [LARGE SCALE GENOMIC DNA]</scope>
    <source>
        <strain evidence="2 3">ANT_H27</strain>
    </source>
</reference>
<evidence type="ECO:0000313" key="2">
    <source>
        <dbReference type="EMBL" id="KAA0973269.1"/>
    </source>
</evidence>
<name>A0A5B0E7B8_9MICC</name>
<feature type="signal peptide" evidence="1">
    <location>
        <begin position="1"/>
        <end position="30"/>
    </location>
</feature>
<dbReference type="RefSeq" id="WP_149620950.1">
    <property type="nucleotide sequence ID" value="NZ_JBITUG010000003.1"/>
</dbReference>
<dbReference type="PROSITE" id="PS51257">
    <property type="entry name" value="PROKAR_LIPOPROTEIN"/>
    <property type="match status" value="1"/>
</dbReference>
<proteinExistence type="predicted"/>
<dbReference type="EMBL" id="VOBL01000031">
    <property type="protein sequence ID" value="KAA0973269.1"/>
    <property type="molecule type" value="Genomic_DNA"/>
</dbReference>
<gene>
    <name evidence="2" type="ORF">FQ154_19110</name>
</gene>
<feature type="chain" id="PRO_5039236500" description="DNA modification methylase" evidence="1">
    <location>
        <begin position="31"/>
        <end position="176"/>
    </location>
</feature>
<organism evidence="2 3">
    <name type="scientific">Paeniglutamicibacter gangotriensis</name>
    <dbReference type="NCBI Taxonomy" id="254787"/>
    <lineage>
        <taxon>Bacteria</taxon>
        <taxon>Bacillati</taxon>
        <taxon>Actinomycetota</taxon>
        <taxon>Actinomycetes</taxon>
        <taxon>Micrococcales</taxon>
        <taxon>Micrococcaceae</taxon>
        <taxon>Paeniglutamicibacter</taxon>
    </lineage>
</organism>
<accession>A0A5B0E7B8</accession>